<proteinExistence type="predicted"/>
<dbReference type="Proteomes" id="UP000006176">
    <property type="component" value="Chromosome"/>
</dbReference>
<reference evidence="1 2" key="1">
    <citation type="submission" date="2012-06" db="EMBL/GenBank/DDBJ databases">
        <title>Complete sequence of Sulfurospirillum barnesii SES-3.</title>
        <authorList>
            <consortium name="US DOE Joint Genome Institute"/>
            <person name="Lucas S."/>
            <person name="Han J."/>
            <person name="Lapidus A."/>
            <person name="Cheng J.-F."/>
            <person name="Goodwin L."/>
            <person name="Pitluck S."/>
            <person name="Peters L."/>
            <person name="Ovchinnikova G."/>
            <person name="Lu M."/>
            <person name="Detter J.C."/>
            <person name="Han C."/>
            <person name="Tapia R."/>
            <person name="Land M."/>
            <person name="Hauser L."/>
            <person name="Kyrpides N."/>
            <person name="Ivanova N."/>
            <person name="Pagani I."/>
            <person name="Stolz J."/>
            <person name="Arkin A."/>
            <person name="Dehal P."/>
            <person name="Oremland R."/>
            <person name="Saltikov C."/>
            <person name="Basu P."/>
            <person name="Hollibaugh J."/>
            <person name="Newman D."/>
            <person name="Stolyar S."/>
            <person name="Hazen T."/>
            <person name="Woyke T."/>
        </authorList>
    </citation>
    <scope>NUCLEOTIDE SEQUENCE [LARGE SCALE GENOMIC DNA]</scope>
    <source>
        <strain evidence="2">ATCC 700032 / DSM 10660 / SES-3</strain>
    </source>
</reference>
<dbReference type="AlphaFoldDB" id="I3XVJ0"/>
<sequence length="90" mass="10607">MRELELKNILKVDNREFLVSTISMHVRHSFFEGDSKKIVYETMVFEIINDEVQFHRSIFNERYNMADEAIAEHGAIIKNPKFFLSASLNL</sequence>
<gene>
    <name evidence="1" type="ordered locus">Sulba_0657</name>
</gene>
<name>I3XVJ0_SULBS</name>
<dbReference type="PATRIC" id="fig|760154.4.peg.655"/>
<accession>I3XVJ0</accession>
<protein>
    <submittedName>
        <fullName evidence="1">Uncharacterized protein</fullName>
    </submittedName>
</protein>
<keyword evidence="2" id="KW-1185">Reference proteome</keyword>
<dbReference type="HOGENOM" id="CLU_2496728_0_0_7"/>
<organism evidence="1 2">
    <name type="scientific">Sulfurospirillum barnesii (strain ATCC 700032 / DSM 10660 / SES-3)</name>
    <dbReference type="NCBI Taxonomy" id="760154"/>
    <lineage>
        <taxon>Bacteria</taxon>
        <taxon>Pseudomonadati</taxon>
        <taxon>Campylobacterota</taxon>
        <taxon>Epsilonproteobacteria</taxon>
        <taxon>Campylobacterales</taxon>
        <taxon>Sulfurospirillaceae</taxon>
        <taxon>Sulfurospirillum</taxon>
    </lineage>
</organism>
<evidence type="ECO:0000313" key="1">
    <source>
        <dbReference type="EMBL" id="AFL67964.1"/>
    </source>
</evidence>
<dbReference type="STRING" id="760154.Sulba_0657"/>
<dbReference type="OrthoDB" id="5346984at2"/>
<evidence type="ECO:0000313" key="2">
    <source>
        <dbReference type="Proteomes" id="UP000006176"/>
    </source>
</evidence>
<dbReference type="RefSeq" id="WP_014768844.1">
    <property type="nucleotide sequence ID" value="NC_018002.1"/>
</dbReference>
<dbReference type="EMBL" id="CP003333">
    <property type="protein sequence ID" value="AFL67964.1"/>
    <property type="molecule type" value="Genomic_DNA"/>
</dbReference>
<dbReference type="KEGG" id="sba:Sulba_0657"/>